<dbReference type="EMBL" id="AZDA01000091">
    <property type="protein sequence ID" value="KRK34534.1"/>
    <property type="molecule type" value="Genomic_DNA"/>
</dbReference>
<dbReference type="InterPro" id="IPR031927">
    <property type="entry name" value="DUF4767"/>
</dbReference>
<protein>
    <recommendedName>
        <fullName evidence="2">DUF4767 domain-containing protein</fullName>
    </recommendedName>
</protein>
<feature type="domain" description="DUF4767" evidence="2">
    <location>
        <begin position="63"/>
        <end position="192"/>
    </location>
</feature>
<organism evidence="3 4">
    <name type="scientific">Loigolactobacillus bifermentans DSM 20003</name>
    <dbReference type="NCBI Taxonomy" id="1423726"/>
    <lineage>
        <taxon>Bacteria</taxon>
        <taxon>Bacillati</taxon>
        <taxon>Bacillota</taxon>
        <taxon>Bacilli</taxon>
        <taxon>Lactobacillales</taxon>
        <taxon>Lactobacillaceae</taxon>
        <taxon>Loigolactobacillus</taxon>
    </lineage>
</organism>
<evidence type="ECO:0000256" key="1">
    <source>
        <dbReference type="SAM" id="MobiDB-lite"/>
    </source>
</evidence>
<sequence length="316" mass="33158">MNQINFGGSFTMKKGILLGATFGLALLLTGCGNQQKTASTTSASSSTTSAAVQSSHTVKKGPWNATKAKKLASFMETWGNTMNQNYQQYTAEKPVNFNNVTYPDAFSQRKLTVDNTTVTAKYSSTGAKAADYTVVALYSDFADTSKQTDNHLYLFAFHDNEPVVLITESTSSAANFKVTANQTLANGFTNIAAGKAASTGTSTNSSASSSTGSQANSSSATTASSDSTQATSSSAASADVINSEGDAELQLVRFFVQYDHKSQAAAEQLVSVKAPGTDSQKDGYTEWFFGNGDGYTVRSDGKVKGVATAGEWVSVN</sequence>
<evidence type="ECO:0000313" key="3">
    <source>
        <dbReference type="EMBL" id="KRK34534.1"/>
    </source>
</evidence>
<accession>A0A0R1GKB9</accession>
<feature type="region of interest" description="Disordered" evidence="1">
    <location>
        <begin position="199"/>
        <end position="230"/>
    </location>
</feature>
<evidence type="ECO:0000313" key="4">
    <source>
        <dbReference type="Proteomes" id="UP000051461"/>
    </source>
</evidence>
<comment type="caution">
    <text evidence="3">The sequence shown here is derived from an EMBL/GenBank/DDBJ whole genome shotgun (WGS) entry which is preliminary data.</text>
</comment>
<dbReference type="STRING" id="1423726.FC07_GL000548"/>
<keyword evidence="4" id="KW-1185">Reference proteome</keyword>
<dbReference type="AlphaFoldDB" id="A0A0R1GKB9"/>
<name>A0A0R1GKB9_9LACO</name>
<gene>
    <name evidence="3" type="ORF">FC07_GL000548</name>
</gene>
<dbReference type="OrthoDB" id="2326075at2"/>
<dbReference type="PATRIC" id="fig|1423726.3.peg.563"/>
<dbReference type="Pfam" id="PF15983">
    <property type="entry name" value="DUF4767"/>
    <property type="match status" value="1"/>
</dbReference>
<reference evidence="3 4" key="1">
    <citation type="journal article" date="2015" name="Genome Announc.">
        <title>Expanding the biotechnology potential of lactobacilli through comparative genomics of 213 strains and associated genera.</title>
        <authorList>
            <person name="Sun Z."/>
            <person name="Harris H.M."/>
            <person name="McCann A."/>
            <person name="Guo C."/>
            <person name="Argimon S."/>
            <person name="Zhang W."/>
            <person name="Yang X."/>
            <person name="Jeffery I.B."/>
            <person name="Cooney J.C."/>
            <person name="Kagawa T.F."/>
            <person name="Liu W."/>
            <person name="Song Y."/>
            <person name="Salvetti E."/>
            <person name="Wrobel A."/>
            <person name="Rasinkangas P."/>
            <person name="Parkhill J."/>
            <person name="Rea M.C."/>
            <person name="O'Sullivan O."/>
            <person name="Ritari J."/>
            <person name="Douillard F.P."/>
            <person name="Paul Ross R."/>
            <person name="Yang R."/>
            <person name="Briner A.E."/>
            <person name="Felis G.E."/>
            <person name="de Vos W.M."/>
            <person name="Barrangou R."/>
            <person name="Klaenhammer T.R."/>
            <person name="Caufield P.W."/>
            <person name="Cui Y."/>
            <person name="Zhang H."/>
            <person name="O'Toole P.W."/>
        </authorList>
    </citation>
    <scope>NUCLEOTIDE SEQUENCE [LARGE SCALE GENOMIC DNA]</scope>
    <source>
        <strain evidence="3 4">DSM 20003</strain>
    </source>
</reference>
<proteinExistence type="predicted"/>
<evidence type="ECO:0000259" key="2">
    <source>
        <dbReference type="Pfam" id="PF15983"/>
    </source>
</evidence>
<dbReference type="Proteomes" id="UP000051461">
    <property type="component" value="Unassembled WGS sequence"/>
</dbReference>